<dbReference type="PANTHER" id="PTHR47968:SF67">
    <property type="entry name" value="KINESIN MOTOR DOMAIN-CONTAINING PROTEIN"/>
    <property type="match status" value="1"/>
</dbReference>
<dbReference type="InterPro" id="IPR027417">
    <property type="entry name" value="P-loop_NTPase"/>
</dbReference>
<keyword evidence="3" id="KW-0175">Coiled coil</keyword>
<evidence type="ECO:0000313" key="7">
    <source>
        <dbReference type="Proteomes" id="UP000815325"/>
    </source>
</evidence>
<evidence type="ECO:0000313" key="6">
    <source>
        <dbReference type="EMBL" id="KAF5843230.1"/>
    </source>
</evidence>
<evidence type="ECO:0000259" key="5">
    <source>
        <dbReference type="PROSITE" id="PS50067"/>
    </source>
</evidence>
<evidence type="ECO:0000256" key="3">
    <source>
        <dbReference type="SAM" id="Coils"/>
    </source>
</evidence>
<comment type="caution">
    <text evidence="6">The sequence shown here is derived from an EMBL/GenBank/DDBJ whole genome shotgun (WGS) entry which is preliminary data.</text>
</comment>
<evidence type="ECO:0000256" key="4">
    <source>
        <dbReference type="SAM" id="MobiDB-lite"/>
    </source>
</evidence>
<feature type="region of interest" description="Disordered" evidence="4">
    <location>
        <begin position="724"/>
        <end position="866"/>
    </location>
</feature>
<dbReference type="GO" id="GO:0016787">
    <property type="term" value="F:hydrolase activity"/>
    <property type="evidence" value="ECO:0007669"/>
    <property type="project" value="UniProtKB-KW"/>
</dbReference>
<dbReference type="InterPro" id="IPR001752">
    <property type="entry name" value="Kinesin_motor_dom"/>
</dbReference>
<comment type="caution">
    <text evidence="2">Lacks conserved residue(s) required for the propagation of feature annotation.</text>
</comment>
<dbReference type="PROSITE" id="PS50067">
    <property type="entry name" value="KINESIN_MOTOR_2"/>
    <property type="match status" value="1"/>
</dbReference>
<sequence>MCIFLQTEGSRGLGNIAECSGSNLQPSSTLARKCKPVCDWGGDGGGQPGGSAHVDIYVRIRPVPKASSRVVVEHSENKLEFNIPRDANQGYVNNQRENYNFRFNGIIGPEAKQDEVFERVARNLVVGALDGFNGIIPRTLSSIFSEVTKRTDHQYQVHVSYLEIYNQTGFDLLDPNREIKAMEDLPQVFVMEDEEQRTSFRNLSIHRANNEEEALNLLFLGDTNRTISETPMNQASSRSHCIFTIYVEARKAGEDVMRRSKLDLADLAGSGRWQHCLKIPCCLIPFLACRQGRTSPHIPYRNSMMTMVLKDSLGGNCRTVMVANINPDQSQLDESISTCRFAMRVALVMLNEEVDPNLIIRRLKQEIRDLREEMRLVKGEAEDRGPLTPDEIKRLSEQVEAYCADNSPEATLNLGGSMLYIRAAFEAFRKLVRAGGVVGPAGVSQKLLSGGGESGTAAGPDMAEQLRKLRLQVQQRDNEINILVGMLKRRDAAGGGGGAAAGPAGGMMMGGGLPALASAPNRPPLGAPPAAGVPMAGAGSNGVGQGWSAPPSESSGGSPSSNAAAAADPMSQLFNANLLADRNKAFELFRKSYRQNEVIEDNKALLKQKYDAAKAIGASVNGSKTRISELKALIEQRRIQRAVAAGDLSGGGGDAEGAEDDPEEARCRAHIEREKGKYKDAFDQLREHKKEIEHLHMLLEQSRLRLQRDFEQWMGLMQRQQQQQQQQGVVAEPSGSIGGGSIPHYGQAGQTSTPRGPRQAWAPSPNTPASPTTSTIPTARPPVPSAAYAGAGSSGTSSSNFGVGANGAPGFQPRASGGSMGGSARASSNGSSMSSPSASGDFSVGAGSRPAAASAAGAAALARAGA</sequence>
<feature type="domain" description="Kinesin motor" evidence="5">
    <location>
        <begin position="133"/>
        <end position="348"/>
    </location>
</feature>
<comment type="similarity">
    <text evidence="2">Belongs to the TRAFAC class myosin-kinesin ATPase superfamily. Kinesin family.</text>
</comment>
<accession>A0ABQ7H8T6</accession>
<dbReference type="SUPFAM" id="SSF52540">
    <property type="entry name" value="P-loop containing nucleoside triphosphate hydrolases"/>
    <property type="match status" value="1"/>
</dbReference>
<feature type="compositionally biased region" description="Low complexity" evidence="4">
    <location>
        <begin position="785"/>
        <end position="799"/>
    </location>
</feature>
<feature type="compositionally biased region" description="Low complexity" evidence="4">
    <location>
        <begin position="548"/>
        <end position="566"/>
    </location>
</feature>
<feature type="coiled-coil region" evidence="3">
    <location>
        <begin position="671"/>
        <end position="705"/>
    </location>
</feature>
<feature type="compositionally biased region" description="Low complexity" evidence="4">
    <location>
        <begin position="813"/>
        <end position="866"/>
    </location>
</feature>
<feature type="compositionally biased region" description="Low complexity" evidence="4">
    <location>
        <begin position="762"/>
        <end position="778"/>
    </location>
</feature>
<keyword evidence="6" id="KW-0378">Hydrolase</keyword>
<proteinExistence type="inferred from homology"/>
<dbReference type="EMBL" id="MU069446">
    <property type="protein sequence ID" value="KAF5843230.1"/>
    <property type="molecule type" value="Genomic_DNA"/>
</dbReference>
<dbReference type="InterPro" id="IPR056524">
    <property type="entry name" value="KIF6/9_C"/>
</dbReference>
<feature type="compositionally biased region" description="Low complexity" evidence="4">
    <location>
        <begin position="528"/>
        <end position="538"/>
    </location>
</feature>
<dbReference type="Gene3D" id="3.40.850.10">
    <property type="entry name" value="Kinesin motor domain"/>
    <property type="match status" value="1"/>
</dbReference>
<dbReference type="Proteomes" id="UP000815325">
    <property type="component" value="Unassembled WGS sequence"/>
</dbReference>
<keyword evidence="1" id="KW-0505">Motor protein</keyword>
<protein>
    <submittedName>
        <fullName evidence="6">P-loop containing nucleoside triphosphate hydrolase protein</fullName>
    </submittedName>
</protein>
<dbReference type="Pfam" id="PF23735">
    <property type="entry name" value="KIF9"/>
    <property type="match status" value="1"/>
</dbReference>
<organism evidence="6 7">
    <name type="scientific">Dunaliella salina</name>
    <name type="common">Green alga</name>
    <name type="synonym">Protococcus salinus</name>
    <dbReference type="NCBI Taxonomy" id="3046"/>
    <lineage>
        <taxon>Eukaryota</taxon>
        <taxon>Viridiplantae</taxon>
        <taxon>Chlorophyta</taxon>
        <taxon>core chlorophytes</taxon>
        <taxon>Chlorophyceae</taxon>
        <taxon>CS clade</taxon>
        <taxon>Chlamydomonadales</taxon>
        <taxon>Dunaliellaceae</taxon>
        <taxon>Dunaliella</taxon>
    </lineage>
</organism>
<gene>
    <name evidence="6" type="ORF">DUNSADRAFT_906</name>
</gene>
<dbReference type="InterPro" id="IPR036961">
    <property type="entry name" value="Kinesin_motor_dom_sf"/>
</dbReference>
<evidence type="ECO:0000256" key="1">
    <source>
        <dbReference type="ARBA" id="ARBA00023175"/>
    </source>
</evidence>
<evidence type="ECO:0000256" key="2">
    <source>
        <dbReference type="PROSITE-ProRule" id="PRU00283"/>
    </source>
</evidence>
<keyword evidence="7" id="KW-1185">Reference proteome</keyword>
<dbReference type="InterPro" id="IPR027640">
    <property type="entry name" value="Kinesin-like_fam"/>
</dbReference>
<dbReference type="Pfam" id="PF00225">
    <property type="entry name" value="Kinesin"/>
    <property type="match status" value="2"/>
</dbReference>
<dbReference type="SMART" id="SM00129">
    <property type="entry name" value="KISc"/>
    <property type="match status" value="1"/>
</dbReference>
<dbReference type="PRINTS" id="PR00380">
    <property type="entry name" value="KINESINHEAVY"/>
</dbReference>
<reference evidence="6" key="1">
    <citation type="submission" date="2017-08" db="EMBL/GenBank/DDBJ databases">
        <authorList>
            <person name="Polle J.E."/>
            <person name="Barry K."/>
            <person name="Cushman J."/>
            <person name="Schmutz J."/>
            <person name="Tran D."/>
            <person name="Hathwaick L.T."/>
            <person name="Yim W.C."/>
            <person name="Jenkins J."/>
            <person name="Mckie-Krisberg Z.M."/>
            <person name="Prochnik S."/>
            <person name="Lindquist E."/>
            <person name="Dockter R.B."/>
            <person name="Adam C."/>
            <person name="Molina H."/>
            <person name="Bunkerborg J."/>
            <person name="Jin E."/>
            <person name="Buchheim M."/>
            <person name="Magnuson J."/>
        </authorList>
    </citation>
    <scope>NUCLEOTIDE SEQUENCE</scope>
    <source>
        <strain evidence="6">CCAP 19/18</strain>
    </source>
</reference>
<dbReference type="PANTHER" id="PTHR47968">
    <property type="entry name" value="CENTROMERE PROTEIN E"/>
    <property type="match status" value="1"/>
</dbReference>
<feature type="region of interest" description="Disordered" evidence="4">
    <location>
        <begin position="519"/>
        <end position="566"/>
    </location>
</feature>
<name>A0ABQ7H8T6_DUNSA</name>